<dbReference type="InterPro" id="IPR036390">
    <property type="entry name" value="WH_DNA-bd_sf"/>
</dbReference>
<dbReference type="PROSITE" id="PS50931">
    <property type="entry name" value="HTH_LYSR"/>
    <property type="match status" value="1"/>
</dbReference>
<accession>A0A6P1ZPF6</accession>
<dbReference type="PRINTS" id="PR00039">
    <property type="entry name" value="HTHLYSR"/>
</dbReference>
<dbReference type="SUPFAM" id="SSF53850">
    <property type="entry name" value="Periplasmic binding protein-like II"/>
    <property type="match status" value="1"/>
</dbReference>
<dbReference type="PANTHER" id="PTHR30126:SF94">
    <property type="entry name" value="LYSR FAMILY TRANSCRIPTIONAL REGULATOR"/>
    <property type="match status" value="1"/>
</dbReference>
<evidence type="ECO:0000256" key="4">
    <source>
        <dbReference type="ARBA" id="ARBA00023163"/>
    </source>
</evidence>
<dbReference type="Gene3D" id="3.40.190.290">
    <property type="match status" value="1"/>
</dbReference>
<dbReference type="Pfam" id="PF00126">
    <property type="entry name" value="HTH_1"/>
    <property type="match status" value="1"/>
</dbReference>
<dbReference type="GO" id="GO:0003700">
    <property type="term" value="F:DNA-binding transcription factor activity"/>
    <property type="evidence" value="ECO:0007669"/>
    <property type="project" value="InterPro"/>
</dbReference>
<evidence type="ECO:0000256" key="1">
    <source>
        <dbReference type="ARBA" id="ARBA00009437"/>
    </source>
</evidence>
<keyword evidence="4" id="KW-0804">Transcription</keyword>
<comment type="caution">
    <text evidence="7">The sequence shown here is derived from an EMBL/GenBank/DDBJ whole genome shotgun (WGS) entry which is preliminary data.</text>
</comment>
<keyword evidence="3" id="KW-0238">DNA-binding</keyword>
<name>A0A6P1ZPF6_9BACT</name>
<dbReference type="InterPro" id="IPR000847">
    <property type="entry name" value="LysR_HTH_N"/>
</dbReference>
<dbReference type="Pfam" id="PF03466">
    <property type="entry name" value="LysR_substrate"/>
    <property type="match status" value="1"/>
</dbReference>
<dbReference type="OrthoDB" id="5317428at2"/>
<dbReference type="AlphaFoldDB" id="A0A6P1ZPF6"/>
<feature type="region of interest" description="Disordered" evidence="5">
    <location>
        <begin position="293"/>
        <end position="313"/>
    </location>
</feature>
<dbReference type="RefSeq" id="WP_144233473.1">
    <property type="nucleotide sequence ID" value="NZ_QMIF01000001.1"/>
</dbReference>
<protein>
    <submittedName>
        <fullName evidence="7">LysR family transcriptional regulator</fullName>
    </submittedName>
</protein>
<gene>
    <name evidence="7" type="ORF">DQK91_00480</name>
</gene>
<evidence type="ECO:0000256" key="3">
    <source>
        <dbReference type="ARBA" id="ARBA00023125"/>
    </source>
</evidence>
<evidence type="ECO:0000313" key="8">
    <source>
        <dbReference type="Proteomes" id="UP000434052"/>
    </source>
</evidence>
<proteinExistence type="inferred from homology"/>
<dbReference type="Gene3D" id="1.10.10.10">
    <property type="entry name" value="Winged helix-like DNA-binding domain superfamily/Winged helix DNA-binding domain"/>
    <property type="match status" value="1"/>
</dbReference>
<dbReference type="InterPro" id="IPR005119">
    <property type="entry name" value="LysR_subst-bd"/>
</dbReference>
<reference evidence="7 8" key="1">
    <citation type="submission" date="2018-06" db="EMBL/GenBank/DDBJ databases">
        <title>Complete genome of Desulfovibrio marinus P48SEP.</title>
        <authorList>
            <person name="Crispim J.S."/>
            <person name="Vidigal P.M.P."/>
            <person name="Silva L.C.F."/>
            <person name="Araujo L.C."/>
            <person name="Laguardia C.N."/>
            <person name="Dias R.S."/>
            <person name="Sousa M.P."/>
            <person name="Paula S.O."/>
            <person name="Silva C."/>
        </authorList>
    </citation>
    <scope>NUCLEOTIDE SEQUENCE [LARGE SCALE GENOMIC DNA]</scope>
    <source>
        <strain evidence="7 8">P48SEP</strain>
    </source>
</reference>
<dbReference type="EMBL" id="QMIF01000001">
    <property type="protein sequence ID" value="TVM36435.1"/>
    <property type="molecule type" value="Genomic_DNA"/>
</dbReference>
<feature type="domain" description="HTH lysR-type" evidence="6">
    <location>
        <begin position="1"/>
        <end position="58"/>
    </location>
</feature>
<dbReference type="InterPro" id="IPR036388">
    <property type="entry name" value="WH-like_DNA-bd_sf"/>
</dbReference>
<keyword evidence="2" id="KW-0805">Transcription regulation</keyword>
<dbReference type="Proteomes" id="UP000434052">
    <property type="component" value="Unassembled WGS sequence"/>
</dbReference>
<organism evidence="7 8">
    <name type="scientific">Oceanidesulfovibrio marinus</name>
    <dbReference type="NCBI Taxonomy" id="370038"/>
    <lineage>
        <taxon>Bacteria</taxon>
        <taxon>Pseudomonadati</taxon>
        <taxon>Thermodesulfobacteriota</taxon>
        <taxon>Desulfovibrionia</taxon>
        <taxon>Desulfovibrionales</taxon>
        <taxon>Desulfovibrionaceae</taxon>
        <taxon>Oceanidesulfovibrio</taxon>
    </lineage>
</organism>
<evidence type="ECO:0000256" key="5">
    <source>
        <dbReference type="SAM" id="MobiDB-lite"/>
    </source>
</evidence>
<dbReference type="SUPFAM" id="SSF46785">
    <property type="entry name" value="Winged helix' DNA-binding domain"/>
    <property type="match status" value="1"/>
</dbReference>
<sequence length="313" mass="34733">MTLRYIEIFLALARTPNMREVASRLYISQAGVSSALRELESELGILLFDRVGRGIRLNEKGRLLASRLAPLYGQLYDSLSLVVSDEMVGNLHLGASTTLADHVLPPILYDFKKQHGRVNISFESASTKDIVQRVEDGVLDMGFVEGDVHSLKVRTTPLKEERLVVVTSDRKFAQAGPYPLAELMGGNWLLRQDGSGTRETFLTYVLRMGLSPHVFLEFSNNDAIKSVLKNKDTLACISPLVVATELKHGELFEVPVADVTFSRTFMRVLHIERSLTPLLERFSDALAEQLTQAGRSSEEKGKVEIGNSWGNGS</sequence>
<comment type="similarity">
    <text evidence="1">Belongs to the LysR transcriptional regulatory family.</text>
</comment>
<evidence type="ECO:0000256" key="2">
    <source>
        <dbReference type="ARBA" id="ARBA00023015"/>
    </source>
</evidence>
<dbReference type="PANTHER" id="PTHR30126">
    <property type="entry name" value="HTH-TYPE TRANSCRIPTIONAL REGULATOR"/>
    <property type="match status" value="1"/>
</dbReference>
<evidence type="ECO:0000259" key="6">
    <source>
        <dbReference type="PROSITE" id="PS50931"/>
    </source>
</evidence>
<evidence type="ECO:0000313" key="7">
    <source>
        <dbReference type="EMBL" id="TVM36435.1"/>
    </source>
</evidence>
<dbReference type="GO" id="GO:0000976">
    <property type="term" value="F:transcription cis-regulatory region binding"/>
    <property type="evidence" value="ECO:0007669"/>
    <property type="project" value="TreeGrafter"/>
</dbReference>